<evidence type="ECO:0000313" key="3">
    <source>
        <dbReference type="Proteomes" id="UP001597145"/>
    </source>
</evidence>
<dbReference type="EMBL" id="JBHUCP010000018">
    <property type="protein sequence ID" value="MFD1532398.1"/>
    <property type="molecule type" value="Genomic_DNA"/>
</dbReference>
<dbReference type="RefSeq" id="WP_343986600.1">
    <property type="nucleotide sequence ID" value="NZ_BAAAJG010000027.1"/>
</dbReference>
<accession>A0ABW4FP74</accession>
<feature type="domain" description="STAS" evidence="1">
    <location>
        <begin position="17"/>
        <end position="122"/>
    </location>
</feature>
<sequence length="130" mass="13588">MRFDGAQLSVEVFSARLLVVRMAGVLDGVTLVRLAALVRAQLERPGCCGHVVVDLGEVGFFGTNDVTALLAVRDEARDRDVQVHVAGITAREGLLPVAITAAFAQFSSFPTLEKAELALAGARARVGAGG</sequence>
<organism evidence="2 3">
    <name type="scientific">Pseudonocardia aurantiaca</name>
    <dbReference type="NCBI Taxonomy" id="75290"/>
    <lineage>
        <taxon>Bacteria</taxon>
        <taxon>Bacillati</taxon>
        <taxon>Actinomycetota</taxon>
        <taxon>Actinomycetes</taxon>
        <taxon>Pseudonocardiales</taxon>
        <taxon>Pseudonocardiaceae</taxon>
        <taxon>Pseudonocardia</taxon>
    </lineage>
</organism>
<dbReference type="Proteomes" id="UP001597145">
    <property type="component" value="Unassembled WGS sequence"/>
</dbReference>
<evidence type="ECO:0000259" key="1">
    <source>
        <dbReference type="PROSITE" id="PS50801"/>
    </source>
</evidence>
<dbReference type="Gene3D" id="3.30.750.24">
    <property type="entry name" value="STAS domain"/>
    <property type="match status" value="1"/>
</dbReference>
<gene>
    <name evidence="2" type="ORF">ACFSCY_23510</name>
</gene>
<dbReference type="InterPro" id="IPR002645">
    <property type="entry name" value="STAS_dom"/>
</dbReference>
<dbReference type="InterPro" id="IPR036513">
    <property type="entry name" value="STAS_dom_sf"/>
</dbReference>
<dbReference type="SUPFAM" id="SSF52091">
    <property type="entry name" value="SpoIIaa-like"/>
    <property type="match status" value="1"/>
</dbReference>
<proteinExistence type="predicted"/>
<evidence type="ECO:0000313" key="2">
    <source>
        <dbReference type="EMBL" id="MFD1532398.1"/>
    </source>
</evidence>
<keyword evidence="3" id="KW-1185">Reference proteome</keyword>
<dbReference type="PROSITE" id="PS50801">
    <property type="entry name" value="STAS"/>
    <property type="match status" value="1"/>
</dbReference>
<dbReference type="Pfam" id="PF01740">
    <property type="entry name" value="STAS"/>
    <property type="match status" value="1"/>
</dbReference>
<name>A0ABW4FP74_9PSEU</name>
<protein>
    <submittedName>
        <fullName evidence="2">STAS domain-containing protein</fullName>
    </submittedName>
</protein>
<comment type="caution">
    <text evidence="2">The sequence shown here is derived from an EMBL/GenBank/DDBJ whole genome shotgun (WGS) entry which is preliminary data.</text>
</comment>
<reference evidence="3" key="1">
    <citation type="journal article" date="2019" name="Int. J. Syst. Evol. Microbiol.">
        <title>The Global Catalogue of Microorganisms (GCM) 10K type strain sequencing project: providing services to taxonomists for standard genome sequencing and annotation.</title>
        <authorList>
            <consortium name="The Broad Institute Genomics Platform"/>
            <consortium name="The Broad Institute Genome Sequencing Center for Infectious Disease"/>
            <person name="Wu L."/>
            <person name="Ma J."/>
        </authorList>
    </citation>
    <scope>NUCLEOTIDE SEQUENCE [LARGE SCALE GENOMIC DNA]</scope>
    <source>
        <strain evidence="3">JCM 12165</strain>
    </source>
</reference>